<feature type="compositionally biased region" description="Gly residues" evidence="1">
    <location>
        <begin position="10"/>
        <end position="21"/>
    </location>
</feature>
<sequence length="305" mass="29528">MLAACAEGSSLGGDGGGGGGSPTSTSIGVTSSSSVGSSASASSSTTGSATSGTSGSGGGVASTTVSSSAGGDGGAGGIGGAGGEGGADVTSTTASSSVSTTASSTSTSSTTSATASSSVSTTASSTTSATTGVGGGSATSSTTASSTTGGATTPALELQYAARETGAEAQQLSFKVQIRNTGDERIALSDLTIRYWFTADVEMVDLKSECDFSGVTGGCANVTRAFHAASGTDADHYLELGFSAAAGSINAGATSGESQIRIYNREVYDRMTQTDDYSFEATTAWTPSMQITVYYDGELAWGVEP</sequence>
<comment type="caution">
    <text evidence="3">The sequence shown here is derived from an EMBL/GenBank/DDBJ whole genome shotgun (WGS) entry which is preliminary data.</text>
</comment>
<protein>
    <recommendedName>
        <fullName evidence="2">CBM3 domain-containing protein</fullName>
    </recommendedName>
</protein>
<evidence type="ECO:0000313" key="3">
    <source>
        <dbReference type="EMBL" id="KYF62401.1"/>
    </source>
</evidence>
<dbReference type="Pfam" id="PF00942">
    <property type="entry name" value="CBM_3"/>
    <property type="match status" value="1"/>
</dbReference>
<dbReference type="GO" id="GO:0030248">
    <property type="term" value="F:cellulose binding"/>
    <property type="evidence" value="ECO:0007669"/>
    <property type="project" value="InterPro"/>
</dbReference>
<feature type="domain" description="CBM3" evidence="2">
    <location>
        <begin position="152"/>
        <end position="305"/>
    </location>
</feature>
<feature type="compositionally biased region" description="Low complexity" evidence="1">
    <location>
        <begin position="87"/>
        <end position="131"/>
    </location>
</feature>
<feature type="compositionally biased region" description="Low complexity" evidence="1">
    <location>
        <begin position="138"/>
        <end position="151"/>
    </location>
</feature>
<dbReference type="AlphaFoldDB" id="A0A150Q311"/>
<dbReference type="InterPro" id="IPR008965">
    <property type="entry name" value="CBM2/CBM3_carb-bd_dom_sf"/>
</dbReference>
<accession>A0A150Q311</accession>
<feature type="compositionally biased region" description="Low complexity" evidence="1">
    <location>
        <begin position="22"/>
        <end position="53"/>
    </location>
</feature>
<dbReference type="PROSITE" id="PS51172">
    <property type="entry name" value="CBM3"/>
    <property type="match status" value="1"/>
</dbReference>
<dbReference type="InterPro" id="IPR036966">
    <property type="entry name" value="CBM3_sf"/>
</dbReference>
<dbReference type="Gene3D" id="2.60.40.710">
    <property type="entry name" value="Endoglucanase-like"/>
    <property type="match status" value="1"/>
</dbReference>
<dbReference type="EMBL" id="JELX01000714">
    <property type="protein sequence ID" value="KYF62401.1"/>
    <property type="molecule type" value="Genomic_DNA"/>
</dbReference>
<dbReference type="SMART" id="SM01067">
    <property type="entry name" value="CBM_3"/>
    <property type="match status" value="1"/>
</dbReference>
<evidence type="ECO:0000256" key="1">
    <source>
        <dbReference type="SAM" id="MobiDB-lite"/>
    </source>
</evidence>
<gene>
    <name evidence="3" type="ORF">BE04_15605</name>
</gene>
<evidence type="ECO:0000313" key="4">
    <source>
        <dbReference type="Proteomes" id="UP000075604"/>
    </source>
</evidence>
<dbReference type="InterPro" id="IPR001956">
    <property type="entry name" value="CBM3"/>
</dbReference>
<dbReference type="SUPFAM" id="SSF49384">
    <property type="entry name" value="Carbohydrate-binding domain"/>
    <property type="match status" value="1"/>
</dbReference>
<reference evidence="3 4" key="1">
    <citation type="submission" date="2014-02" db="EMBL/GenBank/DDBJ databases">
        <title>The small core and large imbalanced accessory genome model reveals a collaborative survival strategy of Sorangium cellulosum strains in nature.</title>
        <authorList>
            <person name="Han K."/>
            <person name="Peng R."/>
            <person name="Blom J."/>
            <person name="Li Y.-Z."/>
        </authorList>
    </citation>
    <scope>NUCLEOTIDE SEQUENCE [LARGE SCALE GENOMIC DNA]</scope>
    <source>
        <strain evidence="3 4">So0157-18</strain>
    </source>
</reference>
<evidence type="ECO:0000259" key="2">
    <source>
        <dbReference type="PROSITE" id="PS51172"/>
    </source>
</evidence>
<name>A0A150Q311_SORCE</name>
<proteinExistence type="predicted"/>
<feature type="compositionally biased region" description="Gly residues" evidence="1">
    <location>
        <begin position="70"/>
        <end position="86"/>
    </location>
</feature>
<dbReference type="Proteomes" id="UP000075604">
    <property type="component" value="Unassembled WGS sequence"/>
</dbReference>
<dbReference type="GO" id="GO:0005975">
    <property type="term" value="P:carbohydrate metabolic process"/>
    <property type="evidence" value="ECO:0007669"/>
    <property type="project" value="InterPro"/>
</dbReference>
<feature type="region of interest" description="Disordered" evidence="1">
    <location>
        <begin position="1"/>
        <end position="151"/>
    </location>
</feature>
<organism evidence="3 4">
    <name type="scientific">Sorangium cellulosum</name>
    <name type="common">Polyangium cellulosum</name>
    <dbReference type="NCBI Taxonomy" id="56"/>
    <lineage>
        <taxon>Bacteria</taxon>
        <taxon>Pseudomonadati</taxon>
        <taxon>Myxococcota</taxon>
        <taxon>Polyangia</taxon>
        <taxon>Polyangiales</taxon>
        <taxon>Polyangiaceae</taxon>
        <taxon>Sorangium</taxon>
    </lineage>
</organism>